<dbReference type="PANTHER" id="PTHR12526:SF640">
    <property type="entry name" value="COLANIC ACID BIOSYNTHESIS GLYCOSYLTRANSFERASE WCAL-RELATED"/>
    <property type="match status" value="1"/>
</dbReference>
<dbReference type="CDD" id="cd03801">
    <property type="entry name" value="GT4_PimA-like"/>
    <property type="match status" value="1"/>
</dbReference>
<dbReference type="Pfam" id="PF13439">
    <property type="entry name" value="Glyco_transf_4"/>
    <property type="match status" value="1"/>
</dbReference>
<accession>A0A094IPW6</accession>
<evidence type="ECO:0000256" key="3">
    <source>
        <dbReference type="ARBA" id="ARBA00022679"/>
    </source>
</evidence>
<dbReference type="PANTHER" id="PTHR12526">
    <property type="entry name" value="GLYCOSYLTRANSFERASE"/>
    <property type="match status" value="1"/>
</dbReference>
<feature type="domain" description="Glycosyl transferase family 1" evidence="4">
    <location>
        <begin position="171"/>
        <end position="325"/>
    </location>
</feature>
<reference evidence="6 7" key="1">
    <citation type="submission" date="2014-06" db="EMBL/GenBank/DDBJ databases">
        <title>Draft genome sequence of Idiomarina sp. MCCC 1A10513.</title>
        <authorList>
            <person name="Du J."/>
            <person name="Lai Q."/>
            <person name="Shao Z."/>
        </authorList>
    </citation>
    <scope>NUCLEOTIDE SEQUENCE [LARGE SCALE GENOMIC DNA]</scope>
    <source>
        <strain evidence="6 7">MCCC 1A10513</strain>
    </source>
</reference>
<dbReference type="eggNOG" id="COG0438">
    <property type="taxonomic scope" value="Bacteria"/>
</dbReference>
<dbReference type="Proteomes" id="UP000053718">
    <property type="component" value="Unassembled WGS sequence"/>
</dbReference>
<name>A0A094IPW6_9GAMM</name>
<dbReference type="InterPro" id="IPR001296">
    <property type="entry name" value="Glyco_trans_1"/>
</dbReference>
<proteinExistence type="inferred from homology"/>
<dbReference type="GO" id="GO:0016757">
    <property type="term" value="F:glycosyltransferase activity"/>
    <property type="evidence" value="ECO:0007669"/>
    <property type="project" value="UniProtKB-KW"/>
</dbReference>
<evidence type="ECO:0000256" key="1">
    <source>
        <dbReference type="ARBA" id="ARBA00009481"/>
    </source>
</evidence>
<evidence type="ECO:0000313" key="6">
    <source>
        <dbReference type="EMBL" id="KFZ29182.1"/>
    </source>
</evidence>
<comment type="caution">
    <text evidence="6">The sequence shown here is derived from an EMBL/GenBank/DDBJ whole genome shotgun (WGS) entry which is preliminary data.</text>
</comment>
<comment type="similarity">
    <text evidence="1">Belongs to the glycosyltransferase group 1 family. Glycosyltransferase 4 subfamily.</text>
</comment>
<evidence type="ECO:0000259" key="4">
    <source>
        <dbReference type="Pfam" id="PF00534"/>
    </source>
</evidence>
<dbReference type="RefSeq" id="WP_034731683.1">
    <property type="nucleotide sequence ID" value="NZ_JPIN01000005.1"/>
</dbReference>
<evidence type="ECO:0008006" key="8">
    <source>
        <dbReference type="Google" id="ProtNLM"/>
    </source>
</evidence>
<dbReference type="InterPro" id="IPR028098">
    <property type="entry name" value="Glyco_trans_4-like_N"/>
</dbReference>
<feature type="domain" description="Glycosyltransferase subfamily 4-like N-terminal" evidence="5">
    <location>
        <begin position="31"/>
        <end position="158"/>
    </location>
</feature>
<organism evidence="6 7">
    <name type="scientific">Pseudidiomarina atlantica</name>
    <dbReference type="NCBI Taxonomy" id="1517416"/>
    <lineage>
        <taxon>Bacteria</taxon>
        <taxon>Pseudomonadati</taxon>
        <taxon>Pseudomonadota</taxon>
        <taxon>Gammaproteobacteria</taxon>
        <taxon>Alteromonadales</taxon>
        <taxon>Idiomarinaceae</taxon>
        <taxon>Pseudidiomarina</taxon>
    </lineage>
</organism>
<dbReference type="Gene3D" id="3.40.50.2000">
    <property type="entry name" value="Glycogen Phosphorylase B"/>
    <property type="match status" value="2"/>
</dbReference>
<keyword evidence="2" id="KW-0328">Glycosyltransferase</keyword>
<keyword evidence="3" id="KW-0808">Transferase</keyword>
<protein>
    <recommendedName>
        <fullName evidence="8">Glycosyl transferase family 1 domain-containing protein</fullName>
    </recommendedName>
</protein>
<evidence type="ECO:0000256" key="2">
    <source>
        <dbReference type="ARBA" id="ARBA00022676"/>
    </source>
</evidence>
<dbReference type="SUPFAM" id="SSF53756">
    <property type="entry name" value="UDP-Glycosyltransferase/glycogen phosphorylase"/>
    <property type="match status" value="1"/>
</dbReference>
<dbReference type="Pfam" id="PF00534">
    <property type="entry name" value="Glycos_transf_1"/>
    <property type="match status" value="1"/>
</dbReference>
<sequence length="353" mass="38487">MIHLVATAVKHGKGGISTALVSFCESPQLQQHGLNVIESHRGTSGKLAAYRAAAARLRNEVQAGDIVWLHCARWLSMLRKYLLARVAKRRGAVVVLQFHSAATADYLTSAWRRWLLRRMLAVADGICVLTPWWRDLLIDRLGVAPERVHVVPNTLDAQFLAAAPAARLGADEPVRLLCMTRLVPGKNVHSVIGALLQLPEHYQLSIAGEGADLTLLQGLVTRFGLQSRVTFLGWVDYADKIAVLQQHHLFVLPSAFDAFGMGFIEAMAVGLPVVALAHGPTPDVVPHQQAGYLVERGDSHDLADAIRYCTEHHAQLSTQARAYAQQQFAVEPVVADLQRFFAACAARASAGSN</sequence>
<dbReference type="EMBL" id="JPIN01000005">
    <property type="protein sequence ID" value="KFZ29182.1"/>
    <property type="molecule type" value="Genomic_DNA"/>
</dbReference>
<evidence type="ECO:0000313" key="7">
    <source>
        <dbReference type="Proteomes" id="UP000053718"/>
    </source>
</evidence>
<dbReference type="OrthoDB" id="9802525at2"/>
<dbReference type="STRING" id="1517416.IDAT_05780"/>
<dbReference type="AlphaFoldDB" id="A0A094IPW6"/>
<dbReference type="GO" id="GO:1901135">
    <property type="term" value="P:carbohydrate derivative metabolic process"/>
    <property type="evidence" value="ECO:0007669"/>
    <property type="project" value="UniProtKB-ARBA"/>
</dbReference>
<evidence type="ECO:0000259" key="5">
    <source>
        <dbReference type="Pfam" id="PF13439"/>
    </source>
</evidence>
<gene>
    <name evidence="6" type="ORF">IDAT_05780</name>
</gene>
<keyword evidence="7" id="KW-1185">Reference proteome</keyword>